<evidence type="ECO:0000256" key="5">
    <source>
        <dbReference type="ARBA" id="ARBA00023136"/>
    </source>
</evidence>
<comment type="caution">
    <text evidence="9">The sequence shown here is derived from an EMBL/GenBank/DDBJ whole genome shotgun (WGS) entry which is preliminary data.</text>
</comment>
<dbReference type="AlphaFoldDB" id="A0A3N0V8R7"/>
<dbReference type="GO" id="GO:0005886">
    <property type="term" value="C:plasma membrane"/>
    <property type="evidence" value="ECO:0007669"/>
    <property type="project" value="UniProtKB-SubCell"/>
</dbReference>
<accession>A0A3N0V8R7</accession>
<keyword evidence="6" id="KW-0653">Protein transport</keyword>
<evidence type="ECO:0000259" key="8">
    <source>
        <dbReference type="Pfam" id="PF01618"/>
    </source>
</evidence>
<evidence type="ECO:0000256" key="4">
    <source>
        <dbReference type="ARBA" id="ARBA00022989"/>
    </source>
</evidence>
<keyword evidence="10" id="KW-1185">Reference proteome</keyword>
<dbReference type="InterPro" id="IPR050790">
    <property type="entry name" value="ExbB/TolQ_transport"/>
</dbReference>
<comment type="similarity">
    <text evidence="6">Belongs to the exbB/tolQ family.</text>
</comment>
<feature type="domain" description="MotA/TolQ/ExbB proton channel" evidence="8">
    <location>
        <begin position="62"/>
        <end position="168"/>
    </location>
</feature>
<sequence length="178" mass="19457">MLEALLTPFAGINEFVDAGGWVVWWILAVALTMWTLIIERAWWFARVYPQARAAAAARWQARPERASWTARRIRTAMIGELSVAMGGTLPLLRALIPICPLLGLLGTVGGMLEVFDVMAIKGQSEPRAMASGVSQAMIATLSGLAVALSGMYFSHHYTAKARRETEELNSVLALEDAR</sequence>
<evidence type="ECO:0000256" key="2">
    <source>
        <dbReference type="ARBA" id="ARBA00022475"/>
    </source>
</evidence>
<evidence type="ECO:0000256" key="1">
    <source>
        <dbReference type="ARBA" id="ARBA00004651"/>
    </source>
</evidence>
<dbReference type="EMBL" id="RJVO01000005">
    <property type="protein sequence ID" value="ROH89004.1"/>
    <property type="molecule type" value="Genomic_DNA"/>
</dbReference>
<keyword evidence="4 7" id="KW-1133">Transmembrane helix</keyword>
<dbReference type="Pfam" id="PF01618">
    <property type="entry name" value="MotA_ExbB"/>
    <property type="match status" value="1"/>
</dbReference>
<name>A0A3N0V8R7_9GAMM</name>
<keyword evidence="2" id="KW-1003">Cell membrane</keyword>
<keyword evidence="5 7" id="KW-0472">Membrane</keyword>
<evidence type="ECO:0000256" key="6">
    <source>
        <dbReference type="RuleBase" id="RU004057"/>
    </source>
</evidence>
<dbReference type="PANTHER" id="PTHR30625:SF18">
    <property type="entry name" value="TONB2 ENERGY TRANSDUCTION SYSTEM INNER MEMBRANE COMPONENT EXBB"/>
    <property type="match status" value="1"/>
</dbReference>
<evidence type="ECO:0000256" key="7">
    <source>
        <dbReference type="SAM" id="Phobius"/>
    </source>
</evidence>
<gene>
    <name evidence="9" type="ORF">ED208_11345</name>
</gene>
<dbReference type="PANTHER" id="PTHR30625">
    <property type="entry name" value="PROTEIN TOLQ"/>
    <property type="match status" value="1"/>
</dbReference>
<protein>
    <submittedName>
        <fullName evidence="9">MotA/TolQ/ExbB proton channel family protein</fullName>
    </submittedName>
</protein>
<proteinExistence type="inferred from homology"/>
<organism evidence="9 10">
    <name type="scientific">Stagnimonas aquatica</name>
    <dbReference type="NCBI Taxonomy" id="2689987"/>
    <lineage>
        <taxon>Bacteria</taxon>
        <taxon>Pseudomonadati</taxon>
        <taxon>Pseudomonadota</taxon>
        <taxon>Gammaproteobacteria</taxon>
        <taxon>Nevskiales</taxon>
        <taxon>Nevskiaceae</taxon>
        <taxon>Stagnimonas</taxon>
    </lineage>
</organism>
<feature type="transmembrane region" description="Helical" evidence="7">
    <location>
        <begin position="20"/>
        <end position="38"/>
    </location>
</feature>
<keyword evidence="6" id="KW-0813">Transport</keyword>
<comment type="subcellular location">
    <subcellularLocation>
        <location evidence="1">Cell membrane</location>
        <topology evidence="1">Multi-pass membrane protein</topology>
    </subcellularLocation>
    <subcellularLocation>
        <location evidence="6">Membrane</location>
        <topology evidence="6">Multi-pass membrane protein</topology>
    </subcellularLocation>
</comment>
<keyword evidence="3 7" id="KW-0812">Transmembrane</keyword>
<reference evidence="9 10" key="1">
    <citation type="submission" date="2018-10" db="EMBL/GenBank/DDBJ databases">
        <authorList>
            <person name="Chen W.-M."/>
        </authorList>
    </citation>
    <scope>NUCLEOTIDE SEQUENCE [LARGE SCALE GENOMIC DNA]</scope>
    <source>
        <strain evidence="9 10">THS-13</strain>
    </source>
</reference>
<feature type="transmembrane region" description="Helical" evidence="7">
    <location>
        <begin position="91"/>
        <end position="112"/>
    </location>
</feature>
<dbReference type="Proteomes" id="UP000282106">
    <property type="component" value="Unassembled WGS sequence"/>
</dbReference>
<dbReference type="RefSeq" id="WP_123212026.1">
    <property type="nucleotide sequence ID" value="NZ_RJVO01000005.1"/>
</dbReference>
<feature type="transmembrane region" description="Helical" evidence="7">
    <location>
        <begin position="132"/>
        <end position="153"/>
    </location>
</feature>
<evidence type="ECO:0000256" key="3">
    <source>
        <dbReference type="ARBA" id="ARBA00022692"/>
    </source>
</evidence>
<dbReference type="GO" id="GO:0017038">
    <property type="term" value="P:protein import"/>
    <property type="evidence" value="ECO:0007669"/>
    <property type="project" value="TreeGrafter"/>
</dbReference>
<dbReference type="InterPro" id="IPR002898">
    <property type="entry name" value="MotA_ExbB_proton_chnl"/>
</dbReference>
<evidence type="ECO:0000313" key="9">
    <source>
        <dbReference type="EMBL" id="ROH89004.1"/>
    </source>
</evidence>
<evidence type="ECO:0000313" key="10">
    <source>
        <dbReference type="Proteomes" id="UP000282106"/>
    </source>
</evidence>
<dbReference type="InParanoid" id="A0A3N0V8R7"/>